<dbReference type="Gene3D" id="1.10.287.130">
    <property type="match status" value="1"/>
</dbReference>
<dbReference type="EC" id="2.7.13.3" evidence="2"/>
<evidence type="ECO:0000313" key="10">
    <source>
        <dbReference type="EMBL" id="RFN59062.1"/>
    </source>
</evidence>
<evidence type="ECO:0000256" key="8">
    <source>
        <dbReference type="SAM" id="Phobius"/>
    </source>
</evidence>
<dbReference type="InterPro" id="IPR036097">
    <property type="entry name" value="HisK_dim/P_sf"/>
</dbReference>
<evidence type="ECO:0000259" key="9">
    <source>
        <dbReference type="PROSITE" id="PS50109"/>
    </source>
</evidence>
<accession>A0A3E1QAA0</accession>
<feature type="transmembrane region" description="Helical" evidence="8">
    <location>
        <begin position="12"/>
        <end position="30"/>
    </location>
</feature>
<keyword evidence="11" id="KW-1185">Reference proteome</keyword>
<dbReference type="InterPro" id="IPR005467">
    <property type="entry name" value="His_kinase_dom"/>
</dbReference>
<dbReference type="CDD" id="cd00082">
    <property type="entry name" value="HisKA"/>
    <property type="match status" value="1"/>
</dbReference>
<dbReference type="PANTHER" id="PTHR45436:SF5">
    <property type="entry name" value="SENSOR HISTIDINE KINASE TRCS"/>
    <property type="match status" value="1"/>
</dbReference>
<feature type="transmembrane region" description="Helical" evidence="8">
    <location>
        <begin position="135"/>
        <end position="158"/>
    </location>
</feature>
<feature type="domain" description="Histidine kinase" evidence="9">
    <location>
        <begin position="220"/>
        <end position="421"/>
    </location>
</feature>
<name>A0A3E1QAA0_9FLAO</name>
<dbReference type="EMBL" id="QVID01000001">
    <property type="protein sequence ID" value="RFN59062.1"/>
    <property type="molecule type" value="Genomic_DNA"/>
</dbReference>
<evidence type="ECO:0000313" key="11">
    <source>
        <dbReference type="Proteomes" id="UP000261082"/>
    </source>
</evidence>
<dbReference type="PANTHER" id="PTHR45436">
    <property type="entry name" value="SENSOR HISTIDINE KINASE YKOH"/>
    <property type="match status" value="1"/>
</dbReference>
<evidence type="ECO:0000256" key="5">
    <source>
        <dbReference type="ARBA" id="ARBA00022692"/>
    </source>
</evidence>
<keyword evidence="3" id="KW-0597">Phosphoprotein</keyword>
<dbReference type="AlphaFoldDB" id="A0A3E1QAA0"/>
<dbReference type="Gene3D" id="3.30.565.10">
    <property type="entry name" value="Histidine kinase-like ATPase, C-terminal domain"/>
    <property type="match status" value="1"/>
</dbReference>
<evidence type="ECO:0000256" key="4">
    <source>
        <dbReference type="ARBA" id="ARBA00022679"/>
    </source>
</evidence>
<dbReference type="SUPFAM" id="SSF55874">
    <property type="entry name" value="ATPase domain of HSP90 chaperone/DNA topoisomerase II/histidine kinase"/>
    <property type="match status" value="1"/>
</dbReference>
<dbReference type="OrthoDB" id="9808408at2"/>
<organism evidence="10 11">
    <name type="scientific">Marixanthomonas ophiurae</name>
    <dbReference type="NCBI Taxonomy" id="387659"/>
    <lineage>
        <taxon>Bacteria</taxon>
        <taxon>Pseudomonadati</taxon>
        <taxon>Bacteroidota</taxon>
        <taxon>Flavobacteriia</taxon>
        <taxon>Flavobacteriales</taxon>
        <taxon>Flavobacteriaceae</taxon>
        <taxon>Marixanthomonas</taxon>
    </lineage>
</organism>
<dbReference type="GO" id="GO:0005886">
    <property type="term" value="C:plasma membrane"/>
    <property type="evidence" value="ECO:0007669"/>
    <property type="project" value="TreeGrafter"/>
</dbReference>
<dbReference type="Proteomes" id="UP000261082">
    <property type="component" value="Unassembled WGS sequence"/>
</dbReference>
<protein>
    <recommendedName>
        <fullName evidence="2">histidine kinase</fullName>
        <ecNumber evidence="2">2.7.13.3</ecNumber>
    </recommendedName>
</protein>
<comment type="catalytic activity">
    <reaction evidence="1">
        <text>ATP + protein L-histidine = ADP + protein N-phospho-L-histidine.</text>
        <dbReference type="EC" id="2.7.13.3"/>
    </reaction>
</comment>
<dbReference type="Pfam" id="PF00512">
    <property type="entry name" value="HisKA"/>
    <property type="match status" value="1"/>
</dbReference>
<dbReference type="InterPro" id="IPR050428">
    <property type="entry name" value="TCS_sensor_his_kinase"/>
</dbReference>
<dbReference type="SMART" id="SM00388">
    <property type="entry name" value="HisKA"/>
    <property type="match status" value="1"/>
</dbReference>
<keyword evidence="6 10" id="KW-0418">Kinase</keyword>
<evidence type="ECO:0000256" key="1">
    <source>
        <dbReference type="ARBA" id="ARBA00000085"/>
    </source>
</evidence>
<keyword evidence="5 8" id="KW-0812">Transmembrane</keyword>
<evidence type="ECO:0000256" key="7">
    <source>
        <dbReference type="ARBA" id="ARBA00022989"/>
    </source>
</evidence>
<dbReference type="GO" id="GO:0000155">
    <property type="term" value="F:phosphorelay sensor kinase activity"/>
    <property type="evidence" value="ECO:0007669"/>
    <property type="project" value="InterPro"/>
</dbReference>
<gene>
    <name evidence="10" type="ORF">DZ858_03000</name>
</gene>
<keyword evidence="4" id="KW-0808">Transferase</keyword>
<dbReference type="InterPro" id="IPR003661">
    <property type="entry name" value="HisK_dim/P_dom"/>
</dbReference>
<keyword evidence="8" id="KW-0472">Membrane</keyword>
<evidence type="ECO:0000256" key="3">
    <source>
        <dbReference type="ARBA" id="ARBA00022553"/>
    </source>
</evidence>
<sequence>MKLLNYTTTYFSILLLVLISVWAVLFYYAMFDEIYDSLDDGLENQKMLVIQYAEKDSTILRKQNFDESGYTIKKVPFSEIKNVKDQYRDTIMYMQNEEDYEPVRLLESVFKQNGDYYKIKVVTSMVEEDDQLQNLLLYLIILYVALLISILLLNNVFLRKVWRPFYKLVAQLKTFSIENNDEIQFQKTNIEEFSLLNTSIERLLEKSKESYNSQKQFIENAAHELQTPLAISINKIELFLEENELHEKQAVKLISALENLERLTRLNKSLLLLSKIDNKQFTAKDQVDVNKLLHQQIEDFSDFATHKQVKFTIKENAQLSISMNRDLASILFANLIKNAVLHGKVETEVIIEVNDTLVAISNVSEEKELNSKQLFSRFYKSETTNKSTGLGLAISKAIVDKYQYNLQYNYSKKLHTFTIRF</sequence>
<dbReference type="SUPFAM" id="SSF47384">
    <property type="entry name" value="Homodimeric domain of signal transducing histidine kinase"/>
    <property type="match status" value="1"/>
</dbReference>
<dbReference type="InterPro" id="IPR003594">
    <property type="entry name" value="HATPase_dom"/>
</dbReference>
<keyword evidence="7 8" id="KW-1133">Transmembrane helix</keyword>
<dbReference type="InterPro" id="IPR036890">
    <property type="entry name" value="HATPase_C_sf"/>
</dbReference>
<reference evidence="10 11" key="1">
    <citation type="journal article" date="2007" name="Int. J. Syst. Evol. Microbiol.">
        <title>Marixanthomonas ophiurae gen. nov., sp. nov., a marine bacterium of the family Flavobacteriaceae isolated from a deep-sea brittle star.</title>
        <authorList>
            <person name="Romanenko L.A."/>
            <person name="Uchino M."/>
            <person name="Frolova G.M."/>
            <person name="Mikhailov V.V."/>
        </authorList>
    </citation>
    <scope>NUCLEOTIDE SEQUENCE [LARGE SCALE GENOMIC DNA]</scope>
    <source>
        <strain evidence="10 11">KMM 3046</strain>
    </source>
</reference>
<evidence type="ECO:0000256" key="2">
    <source>
        <dbReference type="ARBA" id="ARBA00012438"/>
    </source>
</evidence>
<dbReference type="PROSITE" id="PS50109">
    <property type="entry name" value="HIS_KIN"/>
    <property type="match status" value="1"/>
</dbReference>
<evidence type="ECO:0000256" key="6">
    <source>
        <dbReference type="ARBA" id="ARBA00022777"/>
    </source>
</evidence>
<dbReference type="RefSeq" id="WP_117158060.1">
    <property type="nucleotide sequence ID" value="NZ_QVID01000001.1"/>
</dbReference>
<dbReference type="Pfam" id="PF02518">
    <property type="entry name" value="HATPase_c"/>
    <property type="match status" value="1"/>
</dbReference>
<comment type="caution">
    <text evidence="10">The sequence shown here is derived from an EMBL/GenBank/DDBJ whole genome shotgun (WGS) entry which is preliminary data.</text>
</comment>
<proteinExistence type="predicted"/>